<accession>A0ACB8IBU5</accession>
<name>A0ACB8IBU5_CITSI</name>
<proteinExistence type="predicted"/>
<dbReference type="Proteomes" id="UP000829398">
    <property type="component" value="Chromosome 8"/>
</dbReference>
<keyword evidence="2" id="KW-1185">Reference proteome</keyword>
<organism evidence="1 2">
    <name type="scientific">Citrus sinensis</name>
    <name type="common">Sweet orange</name>
    <name type="synonym">Citrus aurantium var. sinensis</name>
    <dbReference type="NCBI Taxonomy" id="2711"/>
    <lineage>
        <taxon>Eukaryota</taxon>
        <taxon>Viridiplantae</taxon>
        <taxon>Streptophyta</taxon>
        <taxon>Embryophyta</taxon>
        <taxon>Tracheophyta</taxon>
        <taxon>Spermatophyta</taxon>
        <taxon>Magnoliopsida</taxon>
        <taxon>eudicotyledons</taxon>
        <taxon>Gunneridae</taxon>
        <taxon>Pentapetalae</taxon>
        <taxon>rosids</taxon>
        <taxon>malvids</taxon>
        <taxon>Sapindales</taxon>
        <taxon>Rutaceae</taxon>
        <taxon>Aurantioideae</taxon>
        <taxon>Citrus</taxon>
    </lineage>
</organism>
<comment type="caution">
    <text evidence="1">The sequence shown here is derived from an EMBL/GenBank/DDBJ whole genome shotgun (WGS) entry which is preliminary data.</text>
</comment>
<gene>
    <name evidence="1" type="ORF">KPL71_022431</name>
</gene>
<protein>
    <submittedName>
        <fullName evidence="1">F-box protein SKIP23</fullName>
    </submittedName>
</protein>
<dbReference type="EMBL" id="CM039177">
    <property type="protein sequence ID" value="KAH9694468.1"/>
    <property type="molecule type" value="Genomic_DNA"/>
</dbReference>
<sequence>MADWSQLPTDLLGLIAKRLDTSFDLFRFRHVCSTWRSSVTPTRRRFPGRFPLLPNENNSKNFFSSSFGFSLSKRTVFVIRSRHNATSWLIKVKEDESNRKHLLNPLKRHRFDFAKVLDIQNLSLLEIGHEYVLNYINYPPNSLNDACTLYMEKLILMHLDQKSDLGGFVLLTIHVSGKLAIYTSENKDWVILEQMPSPYDDVILFKGKFYAVDNTGRIVYVDHSCFDVNLVANPVFGGDKKYLVQCKGDLLLVDMYLSIDATVDSSFSNEYFEHEPQLAYCMSERTVMFKVFRLDWKQKEWIEVKNLRDHVLFLGEDCVFSTSADDLGVSKGNCILFVDNLFYLSGEGDGSDCGHGVGVFDLESGCIKPLENCPELSKLFWPPPAWFSPTVLEVSVIFLLWFFVNCFSLNSSANSAGLVIARVLCSVLSLALSKAPRI</sequence>
<evidence type="ECO:0000313" key="1">
    <source>
        <dbReference type="EMBL" id="KAH9694468.1"/>
    </source>
</evidence>
<evidence type="ECO:0000313" key="2">
    <source>
        <dbReference type="Proteomes" id="UP000829398"/>
    </source>
</evidence>
<reference evidence="2" key="1">
    <citation type="journal article" date="2023" name="Hortic. Res.">
        <title>A chromosome-level phased genome enabling allele-level studies in sweet orange: a case study on citrus Huanglongbing tolerance.</title>
        <authorList>
            <person name="Wu B."/>
            <person name="Yu Q."/>
            <person name="Deng Z."/>
            <person name="Duan Y."/>
            <person name="Luo F."/>
            <person name="Gmitter F. Jr."/>
        </authorList>
    </citation>
    <scope>NUCLEOTIDE SEQUENCE [LARGE SCALE GENOMIC DNA]</scope>
    <source>
        <strain evidence="2">cv. Valencia</strain>
    </source>
</reference>